<dbReference type="AlphaFoldDB" id="A0A6B0UT05"/>
<accession>A0A6B0UT05</accession>
<evidence type="ECO:0000313" key="1">
    <source>
        <dbReference type="EMBL" id="MXU92651.1"/>
    </source>
</evidence>
<protein>
    <submittedName>
        <fullName evidence="1">Putative transposon ty3-g gag-pol polyprotein</fullName>
    </submittedName>
</protein>
<dbReference type="PANTHER" id="PTHR37984">
    <property type="entry name" value="PROTEIN CBG26694"/>
    <property type="match status" value="1"/>
</dbReference>
<name>A0A6B0UT05_IXORI</name>
<reference evidence="1" key="1">
    <citation type="submission" date="2019-12" db="EMBL/GenBank/DDBJ databases">
        <title>An insight into the sialome of adult female Ixodes ricinus ticks feeding for 6 days.</title>
        <authorList>
            <person name="Perner J."/>
            <person name="Ribeiro J.M.C."/>
        </authorList>
    </citation>
    <scope>NUCLEOTIDE SEQUENCE</scope>
    <source>
        <strain evidence="1">Semi-engorged</strain>
        <tissue evidence="1">Salivary glands</tissue>
    </source>
</reference>
<dbReference type="EMBL" id="GIFC01010568">
    <property type="protein sequence ID" value="MXU92651.1"/>
    <property type="molecule type" value="Transcribed_RNA"/>
</dbReference>
<dbReference type="InterPro" id="IPR012337">
    <property type="entry name" value="RNaseH-like_sf"/>
</dbReference>
<organism evidence="1">
    <name type="scientific">Ixodes ricinus</name>
    <name type="common">Common tick</name>
    <name type="synonym">Acarus ricinus</name>
    <dbReference type="NCBI Taxonomy" id="34613"/>
    <lineage>
        <taxon>Eukaryota</taxon>
        <taxon>Metazoa</taxon>
        <taxon>Ecdysozoa</taxon>
        <taxon>Arthropoda</taxon>
        <taxon>Chelicerata</taxon>
        <taxon>Arachnida</taxon>
        <taxon>Acari</taxon>
        <taxon>Parasitiformes</taxon>
        <taxon>Ixodida</taxon>
        <taxon>Ixodoidea</taxon>
        <taxon>Ixodidae</taxon>
        <taxon>Ixodinae</taxon>
        <taxon>Ixodes</taxon>
    </lineage>
</organism>
<proteinExistence type="predicted"/>
<dbReference type="InterPro" id="IPR036397">
    <property type="entry name" value="RNaseH_sf"/>
</dbReference>
<dbReference type="PANTHER" id="PTHR37984:SF15">
    <property type="entry name" value="INTEGRASE CATALYTIC DOMAIN-CONTAINING PROTEIN"/>
    <property type="match status" value="1"/>
</dbReference>
<dbReference type="GO" id="GO:0003676">
    <property type="term" value="F:nucleic acid binding"/>
    <property type="evidence" value="ECO:0007669"/>
    <property type="project" value="InterPro"/>
</dbReference>
<sequence>MSRWPVLTLQPLRALPSFLFSTLSYAMAHHGFSLEIAVPRFFPHFVKEAFAASRVVHQLTSAYHPQTNGLTECFNNTLSHMVSMYISKDHTHWHSIPSFLSFAYKTSIQSTTGFTPFLFCACSGCVLHNRYFLSLL</sequence>
<dbReference type="Gene3D" id="3.30.420.10">
    <property type="entry name" value="Ribonuclease H-like superfamily/Ribonuclease H"/>
    <property type="match status" value="1"/>
</dbReference>
<dbReference type="InterPro" id="IPR050951">
    <property type="entry name" value="Retrovirus_Pol_polyprotein"/>
</dbReference>
<dbReference type="SUPFAM" id="SSF53098">
    <property type="entry name" value="Ribonuclease H-like"/>
    <property type="match status" value="1"/>
</dbReference>